<dbReference type="InterPro" id="IPR037120">
    <property type="entry name" value="Haem_peroxidase_sf_animal"/>
</dbReference>
<organism evidence="2 3">
    <name type="scientific">Amblyomma americanum</name>
    <name type="common">Lone star tick</name>
    <dbReference type="NCBI Taxonomy" id="6943"/>
    <lineage>
        <taxon>Eukaryota</taxon>
        <taxon>Metazoa</taxon>
        <taxon>Ecdysozoa</taxon>
        <taxon>Arthropoda</taxon>
        <taxon>Chelicerata</taxon>
        <taxon>Arachnida</taxon>
        <taxon>Acari</taxon>
        <taxon>Parasitiformes</taxon>
        <taxon>Ixodida</taxon>
        <taxon>Ixodoidea</taxon>
        <taxon>Ixodidae</taxon>
        <taxon>Amblyomminae</taxon>
        <taxon>Amblyomma</taxon>
    </lineage>
</organism>
<evidence type="ECO:0000313" key="3">
    <source>
        <dbReference type="Proteomes" id="UP001321473"/>
    </source>
</evidence>
<dbReference type="InterPro" id="IPR019791">
    <property type="entry name" value="Haem_peroxidase_animal"/>
</dbReference>
<keyword evidence="3" id="KW-1185">Reference proteome</keyword>
<reference evidence="2 3" key="1">
    <citation type="journal article" date="2023" name="Arcadia Sci">
        <title>De novo assembly of a long-read Amblyomma americanum tick genome.</title>
        <authorList>
            <person name="Chou S."/>
            <person name="Poskanzer K.E."/>
            <person name="Rollins M."/>
            <person name="Thuy-Boun P.S."/>
        </authorList>
    </citation>
    <scope>NUCLEOTIDE SEQUENCE [LARGE SCALE GENOMIC DNA]</scope>
    <source>
        <strain evidence="2">F_SG_1</strain>
        <tissue evidence="2">Salivary glands</tissue>
    </source>
</reference>
<dbReference type="SUPFAM" id="SSF48113">
    <property type="entry name" value="Heme-dependent peroxidases"/>
    <property type="match status" value="1"/>
</dbReference>
<keyword evidence="1" id="KW-0575">Peroxidase</keyword>
<dbReference type="AlphaFoldDB" id="A0AAQ4F9T2"/>
<dbReference type="GO" id="GO:0004601">
    <property type="term" value="F:peroxidase activity"/>
    <property type="evidence" value="ECO:0007669"/>
    <property type="project" value="UniProtKB-KW"/>
</dbReference>
<dbReference type="PROSITE" id="PS50292">
    <property type="entry name" value="PEROXIDASE_3"/>
    <property type="match status" value="1"/>
</dbReference>
<dbReference type="EMBL" id="JARKHS020004948">
    <property type="protein sequence ID" value="KAK8783990.1"/>
    <property type="molecule type" value="Genomic_DNA"/>
</dbReference>
<dbReference type="GO" id="GO:0006979">
    <property type="term" value="P:response to oxidative stress"/>
    <property type="evidence" value="ECO:0007669"/>
    <property type="project" value="InterPro"/>
</dbReference>
<dbReference type="PANTHER" id="PTHR11475">
    <property type="entry name" value="OXIDASE/PEROXIDASE"/>
    <property type="match status" value="1"/>
</dbReference>
<accession>A0AAQ4F9T2</accession>
<dbReference type="GO" id="GO:0020037">
    <property type="term" value="F:heme binding"/>
    <property type="evidence" value="ECO:0007669"/>
    <property type="project" value="InterPro"/>
</dbReference>
<dbReference type="Pfam" id="PF03098">
    <property type="entry name" value="An_peroxidase"/>
    <property type="match status" value="1"/>
</dbReference>
<evidence type="ECO:0000313" key="2">
    <source>
        <dbReference type="EMBL" id="KAK8783990.1"/>
    </source>
</evidence>
<comment type="caution">
    <text evidence="2">The sequence shown here is derived from an EMBL/GenBank/DDBJ whole genome shotgun (WGS) entry which is preliminary data.</text>
</comment>
<proteinExistence type="predicted"/>
<dbReference type="Gene3D" id="1.10.640.10">
    <property type="entry name" value="Haem peroxidase domain superfamily, animal type"/>
    <property type="match status" value="1"/>
</dbReference>
<keyword evidence="1" id="KW-0560">Oxidoreductase</keyword>
<dbReference type="InterPro" id="IPR010255">
    <property type="entry name" value="Haem_peroxidase_sf"/>
</dbReference>
<protein>
    <submittedName>
        <fullName evidence="2">Uncharacterized protein</fullName>
    </submittedName>
</protein>
<sequence>MLITTASNRKSVPFLYTDRRNNATKVQVQRAVSKLDLNELEPIATRKELCGRLYPSTCDPAHPYRTLDGSCNNLANPSWGKALSCHSRIAPAVHGDGKSGCERRRR</sequence>
<evidence type="ECO:0000256" key="1">
    <source>
        <dbReference type="ARBA" id="ARBA00022559"/>
    </source>
</evidence>
<dbReference type="Proteomes" id="UP001321473">
    <property type="component" value="Unassembled WGS sequence"/>
</dbReference>
<dbReference type="PANTHER" id="PTHR11475:SF143">
    <property type="entry name" value="PUTATIVE-RELATED"/>
    <property type="match status" value="1"/>
</dbReference>
<name>A0AAQ4F9T2_AMBAM</name>
<gene>
    <name evidence="2" type="ORF">V5799_009645</name>
</gene>